<accession>A0ABW3VZ42</accession>
<dbReference type="RefSeq" id="WP_367920759.1">
    <property type="nucleotide sequence ID" value="NZ_BAABAC010000037.1"/>
</dbReference>
<evidence type="ECO:0000313" key="1">
    <source>
        <dbReference type="EMBL" id="MFD1247493.1"/>
    </source>
</evidence>
<name>A0ABW3VZ42_9ACTN</name>
<reference evidence="2" key="1">
    <citation type="journal article" date="2019" name="Int. J. Syst. Evol. Microbiol.">
        <title>The Global Catalogue of Microorganisms (GCM) 10K type strain sequencing project: providing services to taxonomists for standard genome sequencing and annotation.</title>
        <authorList>
            <consortium name="The Broad Institute Genomics Platform"/>
            <consortium name="The Broad Institute Genome Sequencing Center for Infectious Disease"/>
            <person name="Wu L."/>
            <person name="Ma J."/>
        </authorList>
    </citation>
    <scope>NUCLEOTIDE SEQUENCE [LARGE SCALE GENOMIC DNA]</scope>
    <source>
        <strain evidence="2">CCUG 52478</strain>
    </source>
</reference>
<keyword evidence="2" id="KW-1185">Reference proteome</keyword>
<organism evidence="1 2">
    <name type="scientific">Nocardioides ginsengisoli</name>
    <dbReference type="NCBI Taxonomy" id="363868"/>
    <lineage>
        <taxon>Bacteria</taxon>
        <taxon>Bacillati</taxon>
        <taxon>Actinomycetota</taxon>
        <taxon>Actinomycetes</taxon>
        <taxon>Propionibacteriales</taxon>
        <taxon>Nocardioidaceae</taxon>
        <taxon>Nocardioides</taxon>
    </lineage>
</organism>
<proteinExistence type="predicted"/>
<comment type="caution">
    <text evidence="1">The sequence shown here is derived from an EMBL/GenBank/DDBJ whole genome shotgun (WGS) entry which is preliminary data.</text>
</comment>
<dbReference type="EMBL" id="JBHTLX010000008">
    <property type="protein sequence ID" value="MFD1247493.1"/>
    <property type="molecule type" value="Genomic_DNA"/>
</dbReference>
<sequence length="225" mass="23223">MILVLASERDPGAAALVAGWAGARLLTPADLSLAGWSLGQEPGRGIADGEPFADDRVRCLVSLLAGVEAGDLTWIAEEHRAYVATEMTSFLGHWLETLDGRCLVAPSHAGLAGPCPPTAAWAAAADLPMTGGEEPIAPAVVTVVGDEVFRVAGEGPEPSLEVRRRLARMAIAHAAPLLSAIVDLGGGTALPRLHAVLPAPLVRTEPVRHAIRALVGRLVGEEAAS</sequence>
<protein>
    <submittedName>
        <fullName evidence="1">Uncharacterized protein</fullName>
    </submittedName>
</protein>
<evidence type="ECO:0000313" key="2">
    <source>
        <dbReference type="Proteomes" id="UP001597229"/>
    </source>
</evidence>
<gene>
    <name evidence="1" type="ORF">ACFQ3F_06810</name>
</gene>
<dbReference type="Proteomes" id="UP001597229">
    <property type="component" value="Unassembled WGS sequence"/>
</dbReference>